<dbReference type="GO" id="GO:0007144">
    <property type="term" value="P:female meiosis I"/>
    <property type="evidence" value="ECO:0007669"/>
    <property type="project" value="TreeGrafter"/>
</dbReference>
<dbReference type="InterPro" id="IPR027963">
    <property type="entry name" value="MEIOC"/>
</dbReference>
<protein>
    <recommendedName>
        <fullName evidence="5">Meiosis-specific coiled-coil domain-containing protein MEIOC</fullName>
    </recommendedName>
</protein>
<dbReference type="Pfam" id="PF15189">
    <property type="entry name" value="MEIOC"/>
    <property type="match status" value="1"/>
</dbReference>
<reference evidence="3" key="2">
    <citation type="submission" date="2025-09" db="UniProtKB">
        <authorList>
            <consortium name="Ensembl"/>
        </authorList>
    </citation>
    <scope>IDENTIFICATION</scope>
</reference>
<feature type="compositionally biased region" description="Low complexity" evidence="2">
    <location>
        <begin position="412"/>
        <end position="424"/>
    </location>
</feature>
<dbReference type="GO" id="GO:0048255">
    <property type="term" value="P:mRNA stabilization"/>
    <property type="evidence" value="ECO:0007669"/>
    <property type="project" value="TreeGrafter"/>
</dbReference>
<feature type="compositionally biased region" description="Low complexity" evidence="2">
    <location>
        <begin position="434"/>
        <end position="444"/>
    </location>
</feature>
<evidence type="ECO:0000313" key="4">
    <source>
        <dbReference type="Proteomes" id="UP000694392"/>
    </source>
</evidence>
<evidence type="ECO:0000256" key="1">
    <source>
        <dbReference type="SAM" id="Coils"/>
    </source>
</evidence>
<evidence type="ECO:0000313" key="3">
    <source>
        <dbReference type="Ensembl" id="ENSSPUP00000000659.1"/>
    </source>
</evidence>
<keyword evidence="1" id="KW-0175">Coiled coil</keyword>
<dbReference type="GO" id="GO:0005634">
    <property type="term" value="C:nucleus"/>
    <property type="evidence" value="ECO:0007669"/>
    <property type="project" value="TreeGrafter"/>
</dbReference>
<feature type="region of interest" description="Disordered" evidence="2">
    <location>
        <begin position="861"/>
        <end position="881"/>
    </location>
</feature>
<evidence type="ECO:0000256" key="2">
    <source>
        <dbReference type="SAM" id="MobiDB-lite"/>
    </source>
</evidence>
<sequence>METELFSPLLLGRITSTPPPLESSRLYSNWSVCGDDVSTPTSLQDYTKKRAQINLSYSGNGPDMFGLVSSILEEPSKPEPVTDWNSLSRLFPPVWASDLGNNVNDNFLGLSPKNSIESKDFPNLIATQNSYQEHLQKSSDVENLHRGFNDLHLIESWLSSPEPCTRPPDEIFNNVHPENSAFKTNSVIQQEGFMFQNIEINQSACSYDTMQLNDDTGKNCSGFNPYSSPNRITDDTSIQKEYWKAGRDKHVKNGIRGQTKYPDDLSSPAADGTWKKVIQENHLFPKRCENFTTSHKSQPSIHPSLYFLNQHLNQENSFPGGTNRKSQETHTQNGHNSFNLGVTFDNTECKLHINPKEGSHKPSEYDLSVKSALQNMNYSSYDGNGWMDGKILSPTATSNTAPGKQNQLISSQSFSGVSAMSSGSPTHHSVAQPSSYSQMSPISSSRKDGRFQMPNNVPSNLSCSKFSTENQKQIKSIGHCQHDSLASKEGSYHKMPADFSPTWLSQQYSANYESEKYQRFRKKQFQDNSSKDDRRGRRNWIPHPGYAGPNRQQFNMFRKKPEHSGGTLSDFINPSFLPPFPLMSDFKQNPNFPPFTPPSFPSNNFSFSPSPFPFSELVDLFHYDDLNPLNPFINDLFCGDVTASYFAFPTPFNKFRPPRNRSGPANELHTQLEECYEQWRALEKERKKTEADLARNFPGKRMSSSNNTPVSRLPANPSRVDRLIVDQLREQARVLTLIGKMEKLCGSPVHGNISATVEHHLEVIHVTQARRKDEIVNAANHQRHGAPRYNNEKDVLALAAAIKDLAVSTRKARTALWCALQMTLPKTSLSTPVKQEEVERALHELCHGNFNTHERTNVEHVGRENKESPEEQILKELQEKK</sequence>
<dbReference type="Proteomes" id="UP000694392">
    <property type="component" value="Unplaced"/>
</dbReference>
<dbReference type="PANTHER" id="PTHR33861">
    <property type="entry name" value="PROTEIN CBG18333"/>
    <property type="match status" value="1"/>
</dbReference>
<feature type="region of interest" description="Disordered" evidence="2">
    <location>
        <begin position="313"/>
        <end position="339"/>
    </location>
</feature>
<dbReference type="GO" id="GO:0007141">
    <property type="term" value="P:male meiosis I"/>
    <property type="evidence" value="ECO:0007669"/>
    <property type="project" value="TreeGrafter"/>
</dbReference>
<accession>A0A8D0G4M9</accession>
<dbReference type="PANTHER" id="PTHR33861:SF4">
    <property type="entry name" value="MEIOSIS-SPECIFIC COILED-COIL DOMAIN-CONTAINING PROTEIN MEIOC"/>
    <property type="match status" value="1"/>
</dbReference>
<dbReference type="GO" id="GO:0005737">
    <property type="term" value="C:cytoplasm"/>
    <property type="evidence" value="ECO:0007669"/>
    <property type="project" value="TreeGrafter"/>
</dbReference>
<dbReference type="AlphaFoldDB" id="A0A8D0G4M9"/>
<feature type="region of interest" description="Disordered" evidence="2">
    <location>
        <begin position="519"/>
        <end position="552"/>
    </location>
</feature>
<keyword evidence="4" id="KW-1185">Reference proteome</keyword>
<dbReference type="Ensembl" id="ENSSPUT00000000700.1">
    <property type="protein sequence ID" value="ENSSPUP00000000659.1"/>
    <property type="gene ID" value="ENSSPUG00000000569.1"/>
</dbReference>
<reference evidence="3" key="1">
    <citation type="submission" date="2025-08" db="UniProtKB">
        <authorList>
            <consortium name="Ensembl"/>
        </authorList>
    </citation>
    <scope>IDENTIFICATION</scope>
</reference>
<feature type="region of interest" description="Disordered" evidence="2">
    <location>
        <begin position="412"/>
        <end position="458"/>
    </location>
</feature>
<dbReference type="GeneTree" id="ENSGT00390000003267"/>
<organism evidence="3 4">
    <name type="scientific">Sphenodon punctatus</name>
    <name type="common">Tuatara</name>
    <name type="synonym">Hatteria punctata</name>
    <dbReference type="NCBI Taxonomy" id="8508"/>
    <lineage>
        <taxon>Eukaryota</taxon>
        <taxon>Metazoa</taxon>
        <taxon>Chordata</taxon>
        <taxon>Craniata</taxon>
        <taxon>Vertebrata</taxon>
        <taxon>Euteleostomi</taxon>
        <taxon>Lepidosauria</taxon>
        <taxon>Sphenodontia</taxon>
        <taxon>Sphenodontidae</taxon>
        <taxon>Sphenodon</taxon>
    </lineage>
</organism>
<evidence type="ECO:0008006" key="5">
    <source>
        <dbReference type="Google" id="ProtNLM"/>
    </source>
</evidence>
<dbReference type="OMA" id="QFNMFRK"/>
<name>A0A8D0G4M9_SPHPU</name>
<proteinExistence type="predicted"/>
<feature type="coiled-coil region" evidence="1">
    <location>
        <begin position="665"/>
        <end position="692"/>
    </location>
</feature>